<dbReference type="GO" id="GO:0005739">
    <property type="term" value="C:mitochondrion"/>
    <property type="evidence" value="ECO:0007669"/>
    <property type="project" value="GOC"/>
</dbReference>
<reference evidence="1" key="1">
    <citation type="submission" date="2023-01" db="EMBL/GenBank/DDBJ databases">
        <authorList>
            <person name="Piombo E."/>
        </authorList>
    </citation>
    <scope>NUCLEOTIDE SEQUENCE</scope>
</reference>
<accession>A0AA35Q5E5</accession>
<dbReference type="InterPro" id="IPR019182">
    <property type="entry name" value="Cytochrome_b-c1_su10_fun"/>
</dbReference>
<organism evidence="1 2">
    <name type="scientific">Clonostachys chloroleuca</name>
    <dbReference type="NCBI Taxonomy" id="1926264"/>
    <lineage>
        <taxon>Eukaryota</taxon>
        <taxon>Fungi</taxon>
        <taxon>Dikarya</taxon>
        <taxon>Ascomycota</taxon>
        <taxon>Pezizomycotina</taxon>
        <taxon>Sordariomycetes</taxon>
        <taxon>Hypocreomycetidae</taxon>
        <taxon>Hypocreales</taxon>
        <taxon>Bionectriaceae</taxon>
        <taxon>Clonostachys</taxon>
    </lineage>
</organism>
<evidence type="ECO:0000313" key="1">
    <source>
        <dbReference type="EMBL" id="CAI6090914.1"/>
    </source>
</evidence>
<evidence type="ECO:0000313" key="2">
    <source>
        <dbReference type="Proteomes" id="UP001160390"/>
    </source>
</evidence>
<gene>
    <name evidence="1" type="ORF">CCHLO57077_00010144</name>
</gene>
<dbReference type="EMBL" id="CABFNP030001042">
    <property type="protein sequence ID" value="CAI6090914.1"/>
    <property type="molecule type" value="Genomic_DNA"/>
</dbReference>
<dbReference type="AlphaFoldDB" id="A0AA35Q5E5"/>
<comment type="caution">
    <text evidence="1">The sequence shown here is derived from an EMBL/GenBank/DDBJ whole genome shotgun (WGS) entry which is preliminary data.</text>
</comment>
<name>A0AA35Q5E5_9HYPO</name>
<dbReference type="GO" id="GO:0006122">
    <property type="term" value="P:mitochondrial electron transport, ubiquinol to cytochrome c"/>
    <property type="evidence" value="ECO:0007669"/>
    <property type="project" value="InterPro"/>
</dbReference>
<dbReference type="Pfam" id="PF09796">
    <property type="entry name" value="QCR10"/>
    <property type="match status" value="1"/>
</dbReference>
<dbReference type="PANTHER" id="PTHR28254">
    <property type="entry name" value="CYTOCHROME B-C1 COMPLEX SUBUNIT 10"/>
    <property type="match status" value="1"/>
</dbReference>
<feature type="non-terminal residue" evidence="1">
    <location>
        <position position="98"/>
    </location>
</feature>
<dbReference type="Proteomes" id="UP001160390">
    <property type="component" value="Unassembled WGS sequence"/>
</dbReference>
<protein>
    <submittedName>
        <fullName evidence="1">Uncharacterized protein</fullName>
    </submittedName>
</protein>
<dbReference type="PANTHER" id="PTHR28254:SF1">
    <property type="entry name" value="CYTOCHROME B-C1 COMPLEX SUBUNIT 10, MITOCHONDRIAL"/>
    <property type="match status" value="1"/>
</dbReference>
<keyword evidence="2" id="KW-1185">Reference proteome</keyword>
<sequence>MVSPTPFRAAEFRSAYGPKYQFQPHVAGISSKTAFRLGCWGGMLILFDSGAKSAAFGGAAGVAVLLYVSGIPRVKTDILQKVPFLGKYFITEVHPADN</sequence>
<proteinExistence type="predicted"/>